<keyword evidence="2" id="KW-1185">Reference proteome</keyword>
<dbReference type="Pfam" id="PF00106">
    <property type="entry name" value="adh_short"/>
    <property type="match status" value="1"/>
</dbReference>
<dbReference type="InterPro" id="IPR036291">
    <property type="entry name" value="NAD(P)-bd_dom_sf"/>
</dbReference>
<evidence type="ECO:0000313" key="2">
    <source>
        <dbReference type="Proteomes" id="UP000654913"/>
    </source>
</evidence>
<dbReference type="OrthoDB" id="7289984at2759"/>
<dbReference type="InterPro" id="IPR002347">
    <property type="entry name" value="SDR_fam"/>
</dbReference>
<dbReference type="AlphaFoldDB" id="A0A7R8AJW3"/>
<dbReference type="Gene3D" id="3.40.50.720">
    <property type="entry name" value="NAD(P)-binding Rossmann-like Domain"/>
    <property type="match status" value="1"/>
</dbReference>
<protein>
    <recommendedName>
        <fullName evidence="3">NAD(P)-binding protein</fullName>
    </recommendedName>
</protein>
<dbReference type="GO" id="GO:0016616">
    <property type="term" value="F:oxidoreductase activity, acting on the CH-OH group of donors, NAD or NADP as acceptor"/>
    <property type="evidence" value="ECO:0007669"/>
    <property type="project" value="TreeGrafter"/>
</dbReference>
<dbReference type="KEGG" id="apuu:APUU_20512S"/>
<dbReference type="GeneID" id="64970085"/>
<evidence type="ECO:0008006" key="3">
    <source>
        <dbReference type="Google" id="ProtNLM"/>
    </source>
</evidence>
<dbReference type="Proteomes" id="UP000654913">
    <property type="component" value="Chromosome 2"/>
</dbReference>
<reference evidence="1" key="1">
    <citation type="submission" date="2021-01" db="EMBL/GenBank/DDBJ databases">
        <authorList>
            <consortium name="Aspergillus puulaauensis MK2 genome sequencing consortium"/>
            <person name="Kazuki M."/>
            <person name="Futagami T."/>
        </authorList>
    </citation>
    <scope>NUCLEOTIDE SEQUENCE</scope>
    <source>
        <strain evidence="1">MK2</strain>
    </source>
</reference>
<dbReference type="PRINTS" id="PR00081">
    <property type="entry name" value="GDHRDH"/>
</dbReference>
<dbReference type="RefSeq" id="XP_041552274.1">
    <property type="nucleotide sequence ID" value="XM_041699161.1"/>
</dbReference>
<dbReference type="PANTHER" id="PTHR45458">
    <property type="entry name" value="SHORT-CHAIN DEHYDROGENASE/REDUCTASE SDR"/>
    <property type="match status" value="1"/>
</dbReference>
<evidence type="ECO:0000313" key="1">
    <source>
        <dbReference type="EMBL" id="BCS20080.1"/>
    </source>
</evidence>
<reference evidence="1" key="2">
    <citation type="submission" date="2021-02" db="EMBL/GenBank/DDBJ databases">
        <title>Aspergillus puulaauensis MK2 genome sequence.</title>
        <authorList>
            <person name="Futagami T."/>
            <person name="Mori K."/>
            <person name="Kadooka C."/>
            <person name="Tanaka T."/>
        </authorList>
    </citation>
    <scope>NUCLEOTIDE SEQUENCE</scope>
    <source>
        <strain evidence="1">MK2</strain>
    </source>
</reference>
<dbReference type="InterPro" id="IPR052184">
    <property type="entry name" value="SDR_enzymes"/>
</dbReference>
<gene>
    <name evidence="1" type="ORF">APUU_20512S</name>
</gene>
<organism evidence="1 2">
    <name type="scientific">Aspergillus puulaauensis</name>
    <dbReference type="NCBI Taxonomy" id="1220207"/>
    <lineage>
        <taxon>Eukaryota</taxon>
        <taxon>Fungi</taxon>
        <taxon>Dikarya</taxon>
        <taxon>Ascomycota</taxon>
        <taxon>Pezizomycotina</taxon>
        <taxon>Eurotiomycetes</taxon>
        <taxon>Eurotiomycetidae</taxon>
        <taxon>Eurotiales</taxon>
        <taxon>Aspergillaceae</taxon>
        <taxon>Aspergillus</taxon>
    </lineage>
</organism>
<sequence length="272" mass="28989">MPSYVISGASRGIGWGFLSQLSSSPSNTVIGLVRSKPATDQRVAEELDGRSNVHILQADITDYAALQEAAAATAKITGGGLDYLIGNAGLVVQELDPIGVMDENPSEFEKTLLDSFKTNCIGNIHLFSTFTPLILKGTVKKVISISSGLAATEFAIKWDFAISPAYAISKAAQNMATAKFSMQYAKQGVLFMNICPGLVDTGHTTDLTDEEQAKIAPMVQAFQQFVGPSFQGPRPVEDTVLDILAVIEKSSVENGDGGTFVSHKGDTEHWVS</sequence>
<dbReference type="SUPFAM" id="SSF51735">
    <property type="entry name" value="NAD(P)-binding Rossmann-fold domains"/>
    <property type="match status" value="1"/>
</dbReference>
<accession>A0A7R8AJW3</accession>
<proteinExistence type="predicted"/>
<name>A0A7R8AJW3_9EURO</name>
<dbReference type="PANTHER" id="PTHR45458:SF3">
    <property type="entry name" value="CHAIN DEHYDROGENASE (ATSC), PUTATIVE-RELATED"/>
    <property type="match status" value="1"/>
</dbReference>
<dbReference type="EMBL" id="AP024444">
    <property type="protein sequence ID" value="BCS20080.1"/>
    <property type="molecule type" value="Genomic_DNA"/>
</dbReference>